<comment type="pathway">
    <text evidence="3">Carbohydrate biosynthesis; gluconeogenesis.</text>
</comment>
<dbReference type="GO" id="GO:0008986">
    <property type="term" value="F:pyruvate, water dikinase activity"/>
    <property type="evidence" value="ECO:0007669"/>
    <property type="project" value="UniProtKB-EC"/>
</dbReference>
<keyword evidence="10 17" id="KW-0418">Kinase</keyword>
<keyword evidence="12" id="KW-0460">Magnesium</keyword>
<reference evidence="18" key="1">
    <citation type="submission" date="2019-01" db="EMBL/GenBank/DDBJ databases">
        <title>Cytophagaceae bacterium strain CAR-16.</title>
        <authorList>
            <person name="Chen W.-M."/>
        </authorList>
    </citation>
    <scope>NUCLEOTIDE SEQUENCE [LARGE SCALE GENOMIC DNA]</scope>
    <source>
        <strain evidence="18">WWJ-16</strain>
    </source>
</reference>
<comment type="catalytic activity">
    <reaction evidence="14">
        <text>pyruvate + ATP + H2O = phosphoenolpyruvate + AMP + phosphate + 2 H(+)</text>
        <dbReference type="Rhea" id="RHEA:11364"/>
        <dbReference type="ChEBI" id="CHEBI:15361"/>
        <dbReference type="ChEBI" id="CHEBI:15377"/>
        <dbReference type="ChEBI" id="CHEBI:15378"/>
        <dbReference type="ChEBI" id="CHEBI:30616"/>
        <dbReference type="ChEBI" id="CHEBI:43474"/>
        <dbReference type="ChEBI" id="CHEBI:58702"/>
        <dbReference type="ChEBI" id="CHEBI:456215"/>
        <dbReference type="EC" id="2.7.9.2"/>
    </reaction>
</comment>
<dbReference type="RefSeq" id="WP_129460401.1">
    <property type="nucleotide sequence ID" value="NZ_SBKN01000001.1"/>
</dbReference>
<dbReference type="SUPFAM" id="SSF56059">
    <property type="entry name" value="Glutathione synthetase ATP-binding domain-like"/>
    <property type="match status" value="1"/>
</dbReference>
<dbReference type="Gene3D" id="3.30.1490.20">
    <property type="entry name" value="ATP-grasp fold, A domain"/>
    <property type="match status" value="1"/>
</dbReference>
<dbReference type="PANTHER" id="PTHR43030">
    <property type="entry name" value="PHOSPHOENOLPYRUVATE SYNTHASE"/>
    <property type="match status" value="1"/>
</dbReference>
<evidence type="ECO:0000256" key="9">
    <source>
        <dbReference type="ARBA" id="ARBA00022741"/>
    </source>
</evidence>
<dbReference type="AlphaFoldDB" id="A0A4Q1KC36"/>
<dbReference type="UniPathway" id="UPA00138"/>
<feature type="domain" description="Pyruvate phosphate dikinase AMP/ATP-binding" evidence="16">
    <location>
        <begin position="325"/>
        <end position="625"/>
    </location>
</feature>
<sequence>MQSHKLLVFLCFFGLTTWAWSQDYANRLGHQSDFDRLKGKPLSDKFSNVESVKTVYDLHDKKLYFFNSKKIELHYIFVNNYLGFDMDLERFNDRNYGSNPAERDFLLGNLNHIKGSDKWILELAASDHMAIAQIETFYNLVKEATFIGDSLKFYLNNREKIEWRDQQKFHIPCVTSEYIFNSVKYQEVVRGKAVGILKSYTLEELEHSQPRWDEIIVLNGTPKQLPNVQGIIVSELQTPLSHLVLLGKNRKVPVMAFTDVNTNSGIQNLMGKKVKLDIAVDTFSIALTTQSIPKKVRPKTKSLPMDLRVKDVISLATVPKNGATYLGSKAQNLAYLIAISKKNPGVFATPEQAYAIPFYFYHQHIQHKKIKEKIDRLLAASNKDSVQHINAELKAIRKAIKNEPINPVLLAQLRAKLGTSTFTHYRFRSSTNAEDIDGFNGAGLYDSKTGIVNDSIKTFEKAIKDVWASAWNEASYWEREVFGISQQQIAMGVLVHRAFPDEIANGVVITDNLFRDEFPGITVNVQLGDHSVVQPDKGEICEQFTVYHFDIFNPKKEMEVDFTAHSNLNNYQPLLSKDEIRNLYKAAKLIETNINKYWKKFTLKPIDIEFKIVGPERRLYIKQVRVFNP</sequence>
<dbReference type="InterPro" id="IPR006319">
    <property type="entry name" value="PEP_synth"/>
</dbReference>
<comment type="cofactor">
    <cofactor evidence="1">
        <name>Mg(2+)</name>
        <dbReference type="ChEBI" id="CHEBI:18420"/>
    </cofactor>
</comment>
<feature type="chain" id="PRO_5020675232" description="Phosphoenolpyruvate synthase" evidence="15">
    <location>
        <begin position="22"/>
        <end position="629"/>
    </location>
</feature>
<evidence type="ECO:0000256" key="5">
    <source>
        <dbReference type="ARBA" id="ARBA00011996"/>
    </source>
</evidence>
<dbReference type="EC" id="2.7.9.2" evidence="5"/>
<evidence type="ECO:0000256" key="15">
    <source>
        <dbReference type="SAM" id="SignalP"/>
    </source>
</evidence>
<dbReference type="InterPro" id="IPR002192">
    <property type="entry name" value="PPDK_AMP/ATP-bd"/>
</dbReference>
<evidence type="ECO:0000313" key="17">
    <source>
        <dbReference type="EMBL" id="RXR24425.1"/>
    </source>
</evidence>
<dbReference type="GO" id="GO:0006094">
    <property type="term" value="P:gluconeogenesis"/>
    <property type="evidence" value="ECO:0007669"/>
    <property type="project" value="UniProtKB-UniPathway"/>
</dbReference>
<keyword evidence="9" id="KW-0547">Nucleotide-binding</keyword>
<keyword evidence="7" id="KW-0808">Transferase</keyword>
<dbReference type="EMBL" id="SBKN01000001">
    <property type="protein sequence ID" value="RXR24425.1"/>
    <property type="molecule type" value="Genomic_DNA"/>
</dbReference>
<dbReference type="Pfam" id="PF01326">
    <property type="entry name" value="PPDK_N"/>
    <property type="match status" value="1"/>
</dbReference>
<name>A0A4Q1KC36_9FLAO</name>
<gene>
    <name evidence="17" type="ORF">EQG61_02975</name>
</gene>
<evidence type="ECO:0000256" key="4">
    <source>
        <dbReference type="ARBA" id="ARBA00007837"/>
    </source>
</evidence>
<organism evidence="17 18">
    <name type="scientific">Flavobacterium stagni</name>
    <dbReference type="NCBI Taxonomy" id="2506421"/>
    <lineage>
        <taxon>Bacteria</taxon>
        <taxon>Pseudomonadati</taxon>
        <taxon>Bacteroidota</taxon>
        <taxon>Flavobacteriia</taxon>
        <taxon>Flavobacteriales</taxon>
        <taxon>Flavobacteriaceae</taxon>
        <taxon>Flavobacterium</taxon>
    </lineage>
</organism>
<dbReference type="Proteomes" id="UP000289857">
    <property type="component" value="Unassembled WGS sequence"/>
</dbReference>
<evidence type="ECO:0000256" key="10">
    <source>
        <dbReference type="ARBA" id="ARBA00022777"/>
    </source>
</evidence>
<keyword evidence="15" id="KW-0732">Signal</keyword>
<keyword evidence="11" id="KW-0067">ATP-binding</keyword>
<evidence type="ECO:0000256" key="3">
    <source>
        <dbReference type="ARBA" id="ARBA00004742"/>
    </source>
</evidence>
<dbReference type="GO" id="GO:0046872">
    <property type="term" value="F:metal ion binding"/>
    <property type="evidence" value="ECO:0007669"/>
    <property type="project" value="UniProtKB-KW"/>
</dbReference>
<evidence type="ECO:0000256" key="8">
    <source>
        <dbReference type="ARBA" id="ARBA00022723"/>
    </source>
</evidence>
<proteinExistence type="inferred from homology"/>
<dbReference type="GO" id="GO:0005524">
    <property type="term" value="F:ATP binding"/>
    <property type="evidence" value="ECO:0007669"/>
    <property type="project" value="UniProtKB-KW"/>
</dbReference>
<evidence type="ECO:0000256" key="14">
    <source>
        <dbReference type="ARBA" id="ARBA00047700"/>
    </source>
</evidence>
<dbReference type="PANTHER" id="PTHR43030:SF1">
    <property type="entry name" value="PHOSPHOENOLPYRUVATE SYNTHASE"/>
    <property type="match status" value="1"/>
</dbReference>
<evidence type="ECO:0000256" key="13">
    <source>
        <dbReference type="ARBA" id="ARBA00033470"/>
    </source>
</evidence>
<keyword evidence="18" id="KW-1185">Reference proteome</keyword>
<evidence type="ECO:0000313" key="18">
    <source>
        <dbReference type="Proteomes" id="UP000289857"/>
    </source>
</evidence>
<evidence type="ECO:0000256" key="1">
    <source>
        <dbReference type="ARBA" id="ARBA00001946"/>
    </source>
</evidence>
<dbReference type="InterPro" id="IPR013815">
    <property type="entry name" value="ATP_grasp_subdomain_1"/>
</dbReference>
<evidence type="ECO:0000259" key="16">
    <source>
        <dbReference type="Pfam" id="PF01326"/>
    </source>
</evidence>
<dbReference type="OrthoDB" id="9765468at2"/>
<comment type="similarity">
    <text evidence="4">Belongs to the PEP-utilizing enzyme family.</text>
</comment>
<evidence type="ECO:0000256" key="7">
    <source>
        <dbReference type="ARBA" id="ARBA00022679"/>
    </source>
</evidence>
<evidence type="ECO:0000256" key="2">
    <source>
        <dbReference type="ARBA" id="ARBA00002988"/>
    </source>
</evidence>
<evidence type="ECO:0000256" key="11">
    <source>
        <dbReference type="ARBA" id="ARBA00022840"/>
    </source>
</evidence>
<protein>
    <recommendedName>
        <fullName evidence="6">Phosphoenolpyruvate synthase</fullName>
        <ecNumber evidence="5">2.7.9.2</ecNumber>
    </recommendedName>
    <alternativeName>
        <fullName evidence="13">Pyruvate, water dikinase</fullName>
    </alternativeName>
</protein>
<evidence type="ECO:0000256" key="12">
    <source>
        <dbReference type="ARBA" id="ARBA00022842"/>
    </source>
</evidence>
<evidence type="ECO:0000256" key="6">
    <source>
        <dbReference type="ARBA" id="ARBA00021623"/>
    </source>
</evidence>
<accession>A0A4Q1KC36</accession>
<keyword evidence="17" id="KW-0670">Pyruvate</keyword>
<comment type="function">
    <text evidence="2">Catalyzes the phosphorylation of pyruvate to phosphoenolpyruvate.</text>
</comment>
<feature type="signal peptide" evidence="15">
    <location>
        <begin position="1"/>
        <end position="21"/>
    </location>
</feature>
<keyword evidence="8" id="KW-0479">Metal-binding</keyword>
<comment type="caution">
    <text evidence="17">The sequence shown here is derived from an EMBL/GenBank/DDBJ whole genome shotgun (WGS) entry which is preliminary data.</text>
</comment>